<accession>A0A2H5XDU6</accession>
<evidence type="ECO:0000313" key="2">
    <source>
        <dbReference type="Proteomes" id="UP000236173"/>
    </source>
</evidence>
<comment type="caution">
    <text evidence="1">The sequence shown here is derived from an EMBL/GenBank/DDBJ whole genome shotgun (WGS) entry which is preliminary data.</text>
</comment>
<reference evidence="2" key="1">
    <citation type="submission" date="2017-09" db="EMBL/GenBank/DDBJ databases">
        <title>Metaegenomics of thermophilic ammonia-oxidizing enrichment culture.</title>
        <authorList>
            <person name="Kato S."/>
            <person name="Suzuki K."/>
        </authorList>
    </citation>
    <scope>NUCLEOTIDE SEQUENCE [LARGE SCALE GENOMIC DNA]</scope>
</reference>
<dbReference type="Gene3D" id="2.60.40.1120">
    <property type="entry name" value="Carboxypeptidase-like, regulatory domain"/>
    <property type="match status" value="1"/>
</dbReference>
<dbReference type="Proteomes" id="UP000236173">
    <property type="component" value="Unassembled WGS sequence"/>
</dbReference>
<organism evidence="1 2">
    <name type="scientific">Candidatus Fervidibacter japonicus</name>
    <dbReference type="NCBI Taxonomy" id="2035412"/>
    <lineage>
        <taxon>Bacteria</taxon>
        <taxon>Candidatus Fervidibacterota</taxon>
        <taxon>Candidatus Fervidibacter</taxon>
    </lineage>
</organism>
<dbReference type="SUPFAM" id="SSF49464">
    <property type="entry name" value="Carboxypeptidase regulatory domain-like"/>
    <property type="match status" value="1"/>
</dbReference>
<dbReference type="AlphaFoldDB" id="A0A2H5XDU6"/>
<evidence type="ECO:0000313" key="1">
    <source>
        <dbReference type="EMBL" id="GBC99345.1"/>
    </source>
</evidence>
<name>A0A2H5XDU6_9BACT</name>
<protein>
    <submittedName>
        <fullName evidence="1">Uncharacterized protein</fullName>
    </submittedName>
</protein>
<sequence length="548" mass="58780">MLTWLLMASIFGAREPVAVTGTVWRWDGIPASLAQVVLVAEPPFGVGELLWQETQCDEGGRFRLSLPYPTDRMAFVIARHTDGGLGWQRVTLTRSTSCRIVLHRTVPLTGQVSGMPNAHLFVRQLKPLGVFDGDRVPLHLARFTPPFLQAHTDATGRFAFAALPDGFIAEVELATLPVRFTALVGDTAQWCLPPMGIVAGTVQTADGAPLPNALVHCVPVDPLPPDSGFRPVATAVTTDVQGNFRVAAPAGKWLIWLPARGDAEWVSAPQIVSVPANTTVAVTLKAQRAGIVRGWVADAQTRFPLPRLFVHAQLLHPIPRPTPRIPVLSEVACQLPEGAYELRLPNGIWLLKVADDGWQSEPVTVEVAEGAVLEAPFIFARPFPTVHVTVVDQRGQPTQALIADGDGDTIATDANGTAHRQIPPGRPVRLIAVSADKRAWATEVVTGTATALQLPLRTGVAINGTVVGAAARPLPNTLVSLWAKWQTDDRPLCLLSQRSDAHGRFAFFAPADAFVQVRAYTGNAHGQTAWQAAPSLAQTGVVVRVAAE</sequence>
<gene>
    <name evidence="1" type="ORF">HRbin17_01867</name>
</gene>
<dbReference type="EMBL" id="BEHT01000025">
    <property type="protein sequence ID" value="GBC99345.1"/>
    <property type="molecule type" value="Genomic_DNA"/>
</dbReference>
<dbReference type="InterPro" id="IPR008969">
    <property type="entry name" value="CarboxyPept-like_regulatory"/>
</dbReference>
<proteinExistence type="predicted"/>